<dbReference type="InterPro" id="IPR016024">
    <property type="entry name" value="ARM-type_fold"/>
</dbReference>
<dbReference type="GO" id="GO:0016020">
    <property type="term" value="C:membrane"/>
    <property type="evidence" value="ECO:0007669"/>
    <property type="project" value="TreeGrafter"/>
</dbReference>
<evidence type="ECO:0000313" key="4">
    <source>
        <dbReference type="EMBL" id="KDQ17281.1"/>
    </source>
</evidence>
<comment type="similarity">
    <text evidence="1">Belongs to the HEATR5 family.</text>
</comment>
<dbReference type="InterPro" id="IPR011989">
    <property type="entry name" value="ARM-like"/>
</dbReference>
<dbReference type="EMBL" id="KL198024">
    <property type="protein sequence ID" value="KDQ17281.1"/>
    <property type="molecule type" value="Genomic_DNA"/>
</dbReference>
<dbReference type="PANTHER" id="PTHR21663">
    <property type="entry name" value="HYPOTHETICAL HEAT DOMAIN-CONTAINING"/>
    <property type="match status" value="1"/>
</dbReference>
<dbReference type="InParanoid" id="A0A067N0H5"/>
<feature type="domain" description="LAA1-like C-terminal TPR repeats" evidence="3">
    <location>
        <begin position="1791"/>
        <end position="1956"/>
    </location>
</feature>
<dbReference type="Gene3D" id="1.25.10.10">
    <property type="entry name" value="Leucine-rich Repeat Variant"/>
    <property type="match status" value="4"/>
</dbReference>
<dbReference type="GO" id="GO:0042147">
    <property type="term" value="P:retrograde transport, endosome to Golgi"/>
    <property type="evidence" value="ECO:0007669"/>
    <property type="project" value="TreeGrafter"/>
</dbReference>
<evidence type="ECO:0000313" key="5">
    <source>
        <dbReference type="Proteomes" id="UP000027195"/>
    </source>
</evidence>
<gene>
    <name evidence="4" type="ORF">BOTBODRAFT_106006</name>
</gene>
<evidence type="ECO:0000259" key="3">
    <source>
        <dbReference type="Pfam" id="PF25808"/>
    </source>
</evidence>
<organism evidence="4 5">
    <name type="scientific">Botryobasidium botryosum (strain FD-172 SS1)</name>
    <dbReference type="NCBI Taxonomy" id="930990"/>
    <lineage>
        <taxon>Eukaryota</taxon>
        <taxon>Fungi</taxon>
        <taxon>Dikarya</taxon>
        <taxon>Basidiomycota</taxon>
        <taxon>Agaricomycotina</taxon>
        <taxon>Agaricomycetes</taxon>
        <taxon>Cantharellales</taxon>
        <taxon>Botryobasidiaceae</taxon>
        <taxon>Botryobasidium</taxon>
    </lineage>
</organism>
<dbReference type="STRING" id="930990.A0A067N0H5"/>
<evidence type="ECO:0000256" key="1">
    <source>
        <dbReference type="ARBA" id="ARBA00008304"/>
    </source>
</evidence>
<dbReference type="FunCoup" id="A0A067N0H5">
    <property type="interactions" value="236"/>
</dbReference>
<dbReference type="SUPFAM" id="SSF48371">
    <property type="entry name" value="ARM repeat"/>
    <property type="match status" value="2"/>
</dbReference>
<sequence>MHRCNSTQDVLKSSQSQLEATLLKAITSVAPFPPPGRPIRNLVARCYISLFTRGETKSVFDVIQALLKVAGDPKSTDKDAKAASFYCLGEIMEGFGSQALSFMGEIVNCSIKVFRTTSNVRRSVLLRCQALSALRKSLQTGARAIQDYAARDMFKHMKNGLSDKALPIQRAVADVLLAMHVHLEAIRSLPDVEAILALCVKALDSADHPTRHTLSVLVGNVLASTQTPRAPIDTSKKTKKTATEEDDTAGSIATAAGDAPVTLLTPAEMLNHLAAPFNRINSSRQTRIGIIEIYSTLFTVLGSNFVETNYSLIVRHFTSDIVSHTRNTTSRYETLFVRKLVGTILRDLIGARMLSEQGQIAAIKELANSYLRKWPALLPGSSAPSEFVLAVVLRETSGLLQQLGSSPPPVQESLSDPLVQLLSHSNHSTRIGAAWCLRHFCSSTPLRLPKAVLTVLEMLQNEITAFSAPTAPSDIASRALGHTYGLAALFSVFPERPLYVAFDISAKVLDTAIQLLKHAGEHDLSMAEIEVEIAWTSIASLMTLGPNFVRTHLSQLLVLWRNALPKPTSRDATAGAGRSPTEWAFLLHVRQCALGAVLSFLKHNSPTLITLDVARRLTTLLTNALSFVNSFSTDTLESQEELANTSVSGLSLLFREAMLRRRVYQCFSSLGFSSLTEQMQSTLLQSVTTLFASADGYAGSFVQASIATSAGTVASVWQSADEYGYGVTSLDFANSLSLDERLSEEKRARFSRNRDLVEVAIEEMVSDPPVIGSCEHDPLQLCQTAEHTSNQVWPEPPPAATAVVDAAIELFSVLLPAQEPGAALKIISQLVEMVRSPKLERNSGRKSAVFINATAALLLSLRVGTTSASRQVRESFGSPQISAVLSDFLKDAILDGDATLRFAGSEALGRLASLAGTSFLTSQIKFLVDQVVNNRDPSGRAGCALAFGAIYTQVGGLAAGPLLKTTVNVLMSLGNDPHPVVHFWALNALAQVINAASLSYSPFISSTMVMLFKLYMLDTHEPEGGSISNSNLRGDLPVYQVLCQIIDAVIGVLGPELQDSTRTRTLVLDLVQQFAHETDEGICVEAIKCIQHILIFGGDFVDIPDLVRLCRTHLYSPRRPLKMASINALYQLVQRDAFAVSKLGGDTLVQELFGMLDNDPGIEGVRNVISNWLQQTAIHNPSAWIDLCQVIMSRATATQQAVDTAAKAAIQDDEAESLNFGASSDQPAGSRGGHLTSRWRTQLFALQCLHSICTIVATSGRREHLDIPFAKQQKLQTSTLLVSRVPDLIRMAFTASAAYVTEIRLQGLILLQDIIQIFAQSPDPDYDDILLLEQHQAPITAALTPAFSADSTPEILASAVEACAIFVGCGVVKDVGRMGRILKLLTTALEQSKETGTLTIGEVGDLSPNASVMLRVSILTAWAELEAASPMHAYLKAVLRPHRPALASLWIATLRDYASIRADSELTQENSSTSVDVAYAGLGREVLLPYYSSSWIKILKAIATAMDQNDTHILAAMDGTETANGAAPTARDEPTSHFFVLFGLIYEALGPTASNASPAGPNRQNAITALEALKSLVASKYSGKALLEPTVFDEFCALCYRLAMTEPPSVLLHLIPVLSAFATSGSVTTLPPQSPLTHCLRVCAYILRHAIPSSLAVGGSSEERTLLLRAGFDGFFVIGQSFGVSFREEIRAIAISLYTELLKDEHSEADLAGPTLPALKTILTYSDADPKAASIAKYTKLVHGFLSACLLHIDEMRGRQGPVATTKIKNNMLATVLVLTVLPTSVKLGRAVVDHCCYLISHELTELAEVSLTAAHCAKTLVLAALSGNPTLEHCVGQLLPGMITYVSSVAGESDKLPEYHIHGLEEILKALSTFFTSVAELHRARVLSILLPLNILLLDSDSKAGKGMQALAVSNLLQFANSAPAAFKEATSKLDQNLRSTLEASLRQALSSTATTPQPAAKPQISLRTF</sequence>
<dbReference type="Pfam" id="PF25808">
    <property type="entry name" value="TPR_LAA1_C"/>
    <property type="match status" value="1"/>
</dbReference>
<name>A0A067N0H5_BOTB1</name>
<dbReference type="HOGENOM" id="CLU_000503_0_0_1"/>
<feature type="region of interest" description="Disordered" evidence="2">
    <location>
        <begin position="228"/>
        <end position="248"/>
    </location>
</feature>
<dbReference type="InterPro" id="IPR057981">
    <property type="entry name" value="TPR_LAA1-like_C"/>
</dbReference>
<reference evidence="5" key="1">
    <citation type="journal article" date="2014" name="Proc. Natl. Acad. Sci. U.S.A.">
        <title>Extensive sampling of basidiomycete genomes demonstrates inadequacy of the white-rot/brown-rot paradigm for wood decay fungi.</title>
        <authorList>
            <person name="Riley R."/>
            <person name="Salamov A.A."/>
            <person name="Brown D.W."/>
            <person name="Nagy L.G."/>
            <person name="Floudas D."/>
            <person name="Held B.W."/>
            <person name="Levasseur A."/>
            <person name="Lombard V."/>
            <person name="Morin E."/>
            <person name="Otillar R."/>
            <person name="Lindquist E.A."/>
            <person name="Sun H."/>
            <person name="LaButti K.M."/>
            <person name="Schmutz J."/>
            <person name="Jabbour D."/>
            <person name="Luo H."/>
            <person name="Baker S.E."/>
            <person name="Pisabarro A.G."/>
            <person name="Walton J.D."/>
            <person name="Blanchette R.A."/>
            <person name="Henrissat B."/>
            <person name="Martin F."/>
            <person name="Cullen D."/>
            <person name="Hibbett D.S."/>
            <person name="Grigoriev I.V."/>
        </authorList>
    </citation>
    <scope>NUCLEOTIDE SEQUENCE [LARGE SCALE GENOMIC DNA]</scope>
    <source>
        <strain evidence="5">FD-172 SS1</strain>
    </source>
</reference>
<dbReference type="GO" id="GO:0005794">
    <property type="term" value="C:Golgi apparatus"/>
    <property type="evidence" value="ECO:0007669"/>
    <property type="project" value="TreeGrafter"/>
</dbReference>
<dbReference type="InterPro" id="IPR046837">
    <property type="entry name" value="Laa1/Sip1/HEATR5-like_HEAT"/>
</dbReference>
<dbReference type="InterPro" id="IPR040108">
    <property type="entry name" value="Laa1/Sip1/HEATR5"/>
</dbReference>
<dbReference type="Proteomes" id="UP000027195">
    <property type="component" value="Unassembled WGS sequence"/>
</dbReference>
<dbReference type="PANTHER" id="PTHR21663:SF0">
    <property type="entry name" value="HEAT REPEAT-CONTAINING PROTEIN 5B"/>
    <property type="match status" value="1"/>
</dbReference>
<proteinExistence type="inferred from homology"/>
<dbReference type="Pfam" id="PF20210">
    <property type="entry name" value="Laa1_Sip1_HTR5"/>
    <property type="match status" value="1"/>
</dbReference>
<accession>A0A067N0H5</accession>
<dbReference type="GO" id="GO:0008104">
    <property type="term" value="P:intracellular protein localization"/>
    <property type="evidence" value="ECO:0007669"/>
    <property type="project" value="TreeGrafter"/>
</dbReference>
<dbReference type="GO" id="GO:0006897">
    <property type="term" value="P:endocytosis"/>
    <property type="evidence" value="ECO:0007669"/>
    <property type="project" value="TreeGrafter"/>
</dbReference>
<dbReference type="OrthoDB" id="192608at2759"/>
<evidence type="ECO:0000256" key="2">
    <source>
        <dbReference type="SAM" id="MobiDB-lite"/>
    </source>
</evidence>
<protein>
    <recommendedName>
        <fullName evidence="3">LAA1-like C-terminal TPR repeats domain-containing protein</fullName>
    </recommendedName>
</protein>
<dbReference type="GO" id="GO:0005829">
    <property type="term" value="C:cytosol"/>
    <property type="evidence" value="ECO:0007669"/>
    <property type="project" value="GOC"/>
</dbReference>
<keyword evidence="5" id="KW-1185">Reference proteome</keyword>
<dbReference type="GO" id="GO:0030139">
    <property type="term" value="C:endocytic vesicle"/>
    <property type="evidence" value="ECO:0007669"/>
    <property type="project" value="TreeGrafter"/>
</dbReference>